<reference evidence="5" key="1">
    <citation type="journal article" date="2019" name="Int. J. Syst. Evol. Microbiol.">
        <title>The Global Catalogue of Microorganisms (GCM) 10K type strain sequencing project: providing services to taxonomists for standard genome sequencing and annotation.</title>
        <authorList>
            <consortium name="The Broad Institute Genomics Platform"/>
            <consortium name="The Broad Institute Genome Sequencing Center for Infectious Disease"/>
            <person name="Wu L."/>
            <person name="Ma J."/>
        </authorList>
    </citation>
    <scope>NUCLEOTIDE SEQUENCE [LARGE SCALE GENOMIC DNA]</scope>
    <source>
        <strain evidence="5">TISTR 2562</strain>
    </source>
</reference>
<evidence type="ECO:0000313" key="5">
    <source>
        <dbReference type="Proteomes" id="UP001597474"/>
    </source>
</evidence>
<dbReference type="InterPro" id="IPR023346">
    <property type="entry name" value="Lysozyme-like_dom_sf"/>
</dbReference>
<organism evidence="4 5">
    <name type="scientific">Sulfitobacter aestuarii</name>
    <dbReference type="NCBI Taxonomy" id="2161676"/>
    <lineage>
        <taxon>Bacteria</taxon>
        <taxon>Pseudomonadati</taxon>
        <taxon>Pseudomonadota</taxon>
        <taxon>Alphaproteobacteria</taxon>
        <taxon>Rhodobacterales</taxon>
        <taxon>Roseobacteraceae</taxon>
        <taxon>Sulfitobacter</taxon>
    </lineage>
</organism>
<proteinExistence type="inferred from homology"/>
<accession>A0ABW5U116</accession>
<dbReference type="PANTHER" id="PTHR37423:SF2">
    <property type="entry name" value="MEMBRANE-BOUND LYTIC MUREIN TRANSGLYCOSYLASE C"/>
    <property type="match status" value="1"/>
</dbReference>
<dbReference type="Proteomes" id="UP001597474">
    <property type="component" value="Unassembled WGS sequence"/>
</dbReference>
<comment type="similarity">
    <text evidence="2">Belongs to the virb1 family.</text>
</comment>
<protein>
    <submittedName>
        <fullName evidence="4">Lytic transglycosylase domain-containing protein</fullName>
    </submittedName>
</protein>
<feature type="domain" description="Transglycosylase SLT" evidence="3">
    <location>
        <begin position="47"/>
        <end position="136"/>
    </location>
</feature>
<comment type="similarity">
    <text evidence="1">Belongs to the transglycosylase Slt family.</text>
</comment>
<evidence type="ECO:0000313" key="4">
    <source>
        <dbReference type="EMBL" id="MFD2738477.1"/>
    </source>
</evidence>
<dbReference type="SUPFAM" id="SSF53955">
    <property type="entry name" value="Lysozyme-like"/>
    <property type="match status" value="1"/>
</dbReference>
<dbReference type="CDD" id="cd00254">
    <property type="entry name" value="LT-like"/>
    <property type="match status" value="1"/>
</dbReference>
<name>A0ABW5U116_9RHOB</name>
<dbReference type="PANTHER" id="PTHR37423">
    <property type="entry name" value="SOLUBLE LYTIC MUREIN TRANSGLYCOSYLASE-RELATED"/>
    <property type="match status" value="1"/>
</dbReference>
<sequence>MILGLYFLSGAALAEPPQKHCSSSKWGQSHCIRPAHFAYDTCNAIEIFAKRHGLDQDFFARLIWQESRFDPNALSHANARGIAQFIPSTAALRGLVDPYNPADALEHSAQYLAEMVSRYGNEGLAAIGYNGGERRAEGFLKGRGLAPETVQYVPIITGLSAEAWRDAPPVTPDFRLSKSGDFQAACLDMARNRRLTSLKVTPVLKPWGVQVGYGVSEGQARARVKQALRSCRSAAAGERLDVVARRTRVSAGKRFHFAHFGRNSRKGAQQLCAKLQRSGCLCLVVKK</sequence>
<dbReference type="RefSeq" id="WP_386371249.1">
    <property type="nucleotide sequence ID" value="NZ_JBHUMP010000002.1"/>
</dbReference>
<comment type="caution">
    <text evidence="4">The sequence shown here is derived from an EMBL/GenBank/DDBJ whole genome shotgun (WGS) entry which is preliminary data.</text>
</comment>
<dbReference type="Pfam" id="PF01464">
    <property type="entry name" value="SLT"/>
    <property type="match status" value="1"/>
</dbReference>
<dbReference type="Gene3D" id="1.10.530.10">
    <property type="match status" value="1"/>
</dbReference>
<gene>
    <name evidence="4" type="ORF">ACFSUD_02745</name>
</gene>
<dbReference type="EMBL" id="JBHUMP010000002">
    <property type="protein sequence ID" value="MFD2738477.1"/>
    <property type="molecule type" value="Genomic_DNA"/>
</dbReference>
<dbReference type="InterPro" id="IPR008258">
    <property type="entry name" value="Transglycosylase_SLT_dom_1"/>
</dbReference>
<evidence type="ECO:0000256" key="1">
    <source>
        <dbReference type="ARBA" id="ARBA00007734"/>
    </source>
</evidence>
<evidence type="ECO:0000256" key="2">
    <source>
        <dbReference type="ARBA" id="ARBA00009387"/>
    </source>
</evidence>
<evidence type="ECO:0000259" key="3">
    <source>
        <dbReference type="Pfam" id="PF01464"/>
    </source>
</evidence>
<keyword evidence="5" id="KW-1185">Reference proteome</keyword>